<accession>A0AAW4XM27</accession>
<evidence type="ECO:0000313" key="1">
    <source>
        <dbReference type="EMBL" id="MCD2114033.1"/>
    </source>
</evidence>
<dbReference type="Proteomes" id="UP001198630">
    <property type="component" value="Unassembled WGS sequence"/>
</dbReference>
<protein>
    <submittedName>
        <fullName evidence="1">Uncharacterized protein</fullName>
    </submittedName>
</protein>
<organism evidence="1 2">
    <name type="scientific">Rhodococcus rhodochrous</name>
    <dbReference type="NCBI Taxonomy" id="1829"/>
    <lineage>
        <taxon>Bacteria</taxon>
        <taxon>Bacillati</taxon>
        <taxon>Actinomycetota</taxon>
        <taxon>Actinomycetes</taxon>
        <taxon>Mycobacteriales</taxon>
        <taxon>Nocardiaceae</taxon>
        <taxon>Rhodococcus</taxon>
    </lineage>
</organism>
<dbReference type="RefSeq" id="WP_220667029.1">
    <property type="nucleotide sequence ID" value="NZ_JAJNCO010000016.1"/>
</dbReference>
<gene>
    <name evidence="1" type="ORF">LQ384_23235</name>
</gene>
<comment type="caution">
    <text evidence="1">The sequence shown here is derived from an EMBL/GenBank/DDBJ whole genome shotgun (WGS) entry which is preliminary data.</text>
</comment>
<evidence type="ECO:0000313" key="2">
    <source>
        <dbReference type="Proteomes" id="UP001198630"/>
    </source>
</evidence>
<name>A0AAW4XM27_RHORH</name>
<reference evidence="1" key="1">
    <citation type="submission" date="2021-11" db="EMBL/GenBank/DDBJ databases">
        <title>Development of a sustainable strategy for remediation of hydrocarbon-contaminated territories based on the waste exchange concept.</title>
        <authorList>
            <person name="Elkin A."/>
        </authorList>
    </citation>
    <scope>NUCLEOTIDE SEQUENCE</scope>
    <source>
        <strain evidence="1">IEGM 757</strain>
    </source>
</reference>
<proteinExistence type="predicted"/>
<dbReference type="AlphaFoldDB" id="A0AAW4XM27"/>
<sequence>MATTVGSHSAVDGILILESVRKFLASDVSGDSLDGENADTCEYIDDIISAIKADAGITDGELDTARAWGGREWTGALVRGLFGMERIEELRSRNAL</sequence>
<dbReference type="EMBL" id="JAJNCO010000016">
    <property type="protein sequence ID" value="MCD2114033.1"/>
    <property type="molecule type" value="Genomic_DNA"/>
</dbReference>